<sequence>MDFCKEVRKQTEYYWEASLKHPFVQGIADGTLELEKFKFYMLQDAYYLKHYMKLLAMLAAKANEDEDVAYFLETANFIREAELELHRSTFKELHVTPEEIRNFQPAPAAYNYVSHMYQAFYTGSIADAYAAILPCPWLYQEIGVALRKATPGVKLYQQWIDLYASTEMEETIEKQKEMMNRFAQMPGNNERELTAHFKRSCYYEWQFWEMSWTCQDWQQEVYMNEHATIL</sequence>
<dbReference type="Proteomes" id="UP000619101">
    <property type="component" value="Unassembled WGS sequence"/>
</dbReference>
<feature type="domain" description="Thiaminase-2/PQQC" evidence="10">
    <location>
        <begin position="9"/>
        <end position="213"/>
    </location>
</feature>
<dbReference type="NCBIfam" id="TIGR04306">
    <property type="entry name" value="salvage_TenA"/>
    <property type="match status" value="1"/>
</dbReference>
<dbReference type="CDD" id="cd19364">
    <property type="entry name" value="TenA_C_BsTenA-like"/>
    <property type="match status" value="1"/>
</dbReference>
<dbReference type="RefSeq" id="WP_191699052.1">
    <property type="nucleotide sequence ID" value="NZ_JACSPZ010000002.1"/>
</dbReference>
<evidence type="ECO:0000313" key="11">
    <source>
        <dbReference type="EMBL" id="MBD8036090.1"/>
    </source>
</evidence>
<name>A0ABR8XVX9_9BACL</name>
<dbReference type="EMBL" id="JACSPZ010000002">
    <property type="protein sequence ID" value="MBD8036090.1"/>
    <property type="molecule type" value="Genomic_DNA"/>
</dbReference>
<protein>
    <recommendedName>
        <fullName evidence="6 9">Aminopyrimidine aminohydrolase</fullName>
        <ecNumber evidence="5 9">3.5.99.2</ecNumber>
    </recommendedName>
</protein>
<dbReference type="Pfam" id="PF03070">
    <property type="entry name" value="TENA_THI-4"/>
    <property type="match status" value="1"/>
</dbReference>
<evidence type="ECO:0000256" key="2">
    <source>
        <dbReference type="ARBA" id="ARBA00004948"/>
    </source>
</evidence>
<organism evidence="11 12">
    <name type="scientific">Solibacillus faecavium</name>
    <dbReference type="NCBI Taxonomy" id="2762221"/>
    <lineage>
        <taxon>Bacteria</taxon>
        <taxon>Bacillati</taxon>
        <taxon>Bacillota</taxon>
        <taxon>Bacilli</taxon>
        <taxon>Bacillales</taxon>
        <taxon>Caryophanaceae</taxon>
        <taxon>Solibacillus</taxon>
    </lineage>
</organism>
<keyword evidence="12" id="KW-1185">Reference proteome</keyword>
<keyword evidence="9" id="KW-0378">Hydrolase</keyword>
<comment type="catalytic activity">
    <reaction evidence="1 9">
        <text>4-amino-5-aminomethyl-2-methylpyrimidine + H2O = 4-amino-5-hydroxymethyl-2-methylpyrimidine + NH4(+)</text>
        <dbReference type="Rhea" id="RHEA:31799"/>
        <dbReference type="ChEBI" id="CHEBI:15377"/>
        <dbReference type="ChEBI" id="CHEBI:16892"/>
        <dbReference type="ChEBI" id="CHEBI:28938"/>
        <dbReference type="ChEBI" id="CHEBI:63416"/>
        <dbReference type="EC" id="3.5.99.2"/>
    </reaction>
</comment>
<gene>
    <name evidence="11" type="primary">tenA</name>
    <name evidence="11" type="ORF">H9635_05000</name>
</gene>
<dbReference type="InterPro" id="IPR027574">
    <property type="entry name" value="Thiaminase_II"/>
</dbReference>
<accession>A0ABR8XVX9</accession>
<comment type="pathway">
    <text evidence="2 9">Cofactor biosynthesis; thiamine diphosphate biosynthesis.</text>
</comment>
<evidence type="ECO:0000256" key="3">
    <source>
        <dbReference type="ARBA" id="ARBA00010264"/>
    </source>
</evidence>
<comment type="similarity">
    <text evidence="3 9">Belongs to the TenA family.</text>
</comment>
<evidence type="ECO:0000256" key="6">
    <source>
        <dbReference type="ARBA" id="ARBA00013647"/>
    </source>
</evidence>
<dbReference type="InterPro" id="IPR016084">
    <property type="entry name" value="Haem_Oase-like_multi-hlx"/>
</dbReference>
<keyword evidence="7 9" id="KW-0784">Thiamine biosynthesis</keyword>
<dbReference type="EC" id="3.5.99.2" evidence="5 9"/>
<evidence type="ECO:0000259" key="10">
    <source>
        <dbReference type="Pfam" id="PF03070"/>
    </source>
</evidence>
<dbReference type="PANTHER" id="PTHR43198:SF2">
    <property type="entry name" value="SI:CH1073-67J19.1-RELATED"/>
    <property type="match status" value="1"/>
</dbReference>
<evidence type="ECO:0000313" key="12">
    <source>
        <dbReference type="Proteomes" id="UP000619101"/>
    </source>
</evidence>
<dbReference type="InterPro" id="IPR004305">
    <property type="entry name" value="Thiaminase-2/PQQC"/>
</dbReference>
<dbReference type="PANTHER" id="PTHR43198">
    <property type="entry name" value="BIFUNCTIONAL TH2 PROTEIN"/>
    <property type="match status" value="1"/>
</dbReference>
<evidence type="ECO:0000256" key="7">
    <source>
        <dbReference type="ARBA" id="ARBA00022977"/>
    </source>
</evidence>
<comment type="caution">
    <text evidence="11">The sequence shown here is derived from an EMBL/GenBank/DDBJ whole genome shotgun (WGS) entry which is preliminary data.</text>
</comment>
<dbReference type="Gene3D" id="1.20.910.10">
    <property type="entry name" value="Heme oxygenase-like"/>
    <property type="match status" value="1"/>
</dbReference>
<evidence type="ECO:0000256" key="9">
    <source>
        <dbReference type="RuleBase" id="RU363093"/>
    </source>
</evidence>
<evidence type="ECO:0000256" key="5">
    <source>
        <dbReference type="ARBA" id="ARBA00012684"/>
    </source>
</evidence>
<dbReference type="SUPFAM" id="SSF48613">
    <property type="entry name" value="Heme oxygenase-like"/>
    <property type="match status" value="1"/>
</dbReference>
<evidence type="ECO:0000256" key="4">
    <source>
        <dbReference type="ARBA" id="ARBA00011881"/>
    </source>
</evidence>
<dbReference type="InterPro" id="IPR050967">
    <property type="entry name" value="Thiamine_Salvage_TenA"/>
</dbReference>
<proteinExistence type="inferred from homology"/>
<comment type="catalytic activity">
    <reaction evidence="8 9">
        <text>thiamine + H2O = 5-(2-hydroxyethyl)-4-methylthiazole + 4-amino-5-hydroxymethyl-2-methylpyrimidine + H(+)</text>
        <dbReference type="Rhea" id="RHEA:17509"/>
        <dbReference type="ChEBI" id="CHEBI:15377"/>
        <dbReference type="ChEBI" id="CHEBI:15378"/>
        <dbReference type="ChEBI" id="CHEBI:16892"/>
        <dbReference type="ChEBI" id="CHEBI:17957"/>
        <dbReference type="ChEBI" id="CHEBI:18385"/>
        <dbReference type="EC" id="3.5.99.2"/>
    </reaction>
</comment>
<comment type="subunit">
    <text evidence="4">Homotetramer.</text>
</comment>
<reference evidence="11 12" key="1">
    <citation type="submission" date="2020-08" db="EMBL/GenBank/DDBJ databases">
        <title>A Genomic Blueprint of the Chicken Gut Microbiome.</title>
        <authorList>
            <person name="Gilroy R."/>
            <person name="Ravi A."/>
            <person name="Getino M."/>
            <person name="Pursley I."/>
            <person name="Horton D.L."/>
            <person name="Alikhan N.-F."/>
            <person name="Baker D."/>
            <person name="Gharbi K."/>
            <person name="Hall N."/>
            <person name="Watson M."/>
            <person name="Adriaenssens E.M."/>
            <person name="Foster-Nyarko E."/>
            <person name="Jarju S."/>
            <person name="Secka A."/>
            <person name="Antonio M."/>
            <person name="Oren A."/>
            <person name="Chaudhuri R."/>
            <person name="La Ragione R.M."/>
            <person name="Hildebrand F."/>
            <person name="Pallen M.J."/>
        </authorList>
    </citation>
    <scope>NUCLEOTIDE SEQUENCE [LARGE SCALE GENOMIC DNA]</scope>
    <source>
        <strain evidence="11 12">A46</strain>
    </source>
</reference>
<comment type="function">
    <text evidence="9">Catalyzes an amino-pyrimidine hydrolysis reaction at the C5' of the pyrimidine moiety of thiamine compounds, a reaction that is part of a thiamine salvage pathway.</text>
</comment>
<evidence type="ECO:0000256" key="8">
    <source>
        <dbReference type="ARBA" id="ARBA00048337"/>
    </source>
</evidence>
<evidence type="ECO:0000256" key="1">
    <source>
        <dbReference type="ARBA" id="ARBA00001881"/>
    </source>
</evidence>